<dbReference type="Pfam" id="PF01433">
    <property type="entry name" value="Peptidase_M1"/>
    <property type="match status" value="1"/>
</dbReference>
<keyword evidence="13 26" id="KW-0378">Hydrolase</keyword>
<evidence type="ECO:0000256" key="15">
    <source>
        <dbReference type="ARBA" id="ARBA00022968"/>
    </source>
</evidence>
<accession>A0A1U7R1Z8</accession>
<evidence type="ECO:0000256" key="12">
    <source>
        <dbReference type="ARBA" id="ARBA00022782"/>
    </source>
</evidence>
<comment type="subcellular location">
    <subcellularLocation>
        <location evidence="2">Cell membrane</location>
        <topology evidence="2">Single-pass type II membrane protein</topology>
    </subcellularLocation>
</comment>
<feature type="region of interest" description="Disordered" evidence="27">
    <location>
        <begin position="42"/>
        <end position="93"/>
    </location>
</feature>
<keyword evidence="12" id="KW-0221">Differentiation</keyword>
<dbReference type="GO" id="GO:0008270">
    <property type="term" value="F:zinc ion binding"/>
    <property type="evidence" value="ECO:0007669"/>
    <property type="project" value="UniProtKB-UniRule"/>
</dbReference>
<feature type="domain" description="Aminopeptidase N-like N-terminal" evidence="30">
    <location>
        <begin position="105"/>
        <end position="301"/>
    </location>
</feature>
<evidence type="ECO:0000256" key="25">
    <source>
        <dbReference type="PIRSR" id="PIRSR634016-4"/>
    </source>
</evidence>
<dbReference type="CTD" id="290"/>
<evidence type="ECO:0000256" key="7">
    <source>
        <dbReference type="ARBA" id="ARBA00022641"/>
    </source>
</evidence>
<dbReference type="FunFam" id="2.60.40.1730:FF:000012">
    <property type="entry name" value="Aminopeptidase N"/>
    <property type="match status" value="1"/>
</dbReference>
<evidence type="ECO:0000313" key="32">
    <source>
        <dbReference type="RefSeq" id="XP_005077849.1"/>
    </source>
</evidence>
<feature type="binding site" evidence="24">
    <location>
        <position position="410"/>
    </location>
    <ligand>
        <name>Zn(2+)</name>
        <dbReference type="ChEBI" id="CHEBI:29105"/>
        <note>catalytic</note>
    </ligand>
</feature>
<dbReference type="GO" id="GO:0001525">
    <property type="term" value="P:angiogenesis"/>
    <property type="evidence" value="ECO:0007669"/>
    <property type="project" value="UniProtKB-KW"/>
</dbReference>
<dbReference type="AlphaFoldDB" id="A0A1U7R1Z8"/>
<reference evidence="32" key="1">
    <citation type="submission" date="2025-08" db="UniProtKB">
        <authorList>
            <consortium name="RefSeq"/>
        </authorList>
    </citation>
    <scope>IDENTIFICATION</scope>
    <source>
        <tissue evidence="32">Liver</tissue>
    </source>
</reference>
<dbReference type="GO" id="GO:0043171">
    <property type="term" value="P:peptide catabolic process"/>
    <property type="evidence" value="ECO:0007669"/>
    <property type="project" value="TreeGrafter"/>
</dbReference>
<dbReference type="Gene3D" id="1.25.50.20">
    <property type="match status" value="1"/>
</dbReference>
<dbReference type="GO" id="GO:0016485">
    <property type="term" value="P:protein processing"/>
    <property type="evidence" value="ECO:0007669"/>
    <property type="project" value="UniProtKB-ARBA"/>
</dbReference>
<keyword evidence="7" id="KW-0765">Sulfation</keyword>
<dbReference type="SUPFAM" id="SSF55486">
    <property type="entry name" value="Metalloproteases ('zincins'), catalytic domain"/>
    <property type="match status" value="1"/>
</dbReference>
<dbReference type="InterPro" id="IPR042097">
    <property type="entry name" value="Aminopeptidase_N-like_N_sf"/>
</dbReference>
<dbReference type="PRINTS" id="PR00756">
    <property type="entry name" value="ALADIPTASE"/>
</dbReference>
<evidence type="ECO:0000256" key="3">
    <source>
        <dbReference type="ARBA" id="ARBA00010136"/>
    </source>
</evidence>
<dbReference type="FunFam" id="1.25.50.20:FF:000012">
    <property type="entry name" value="Aminopeptidase N"/>
    <property type="match status" value="1"/>
</dbReference>
<comment type="function">
    <text evidence="22">Broad specificity aminopeptidase which plays a role in the final digestion of peptides generated from hydrolysis of proteins by gastric and pancreatic proteases. Also involved in the processing of various peptides including peptide hormones, such as angiotensin III and IV, neuropeptides, and chemokines. May also be involved the cleavage of peptides bound to major histocompatibility complex class II molecules of antigen presenting cells. May have a role in angiogenesis and promote cholesterol crystallization. May have a role in amino acid transport by acting as binding partner of amino acid transporter SLC6A19 and regulating its activity.</text>
</comment>
<dbReference type="GeneID" id="101825331"/>
<dbReference type="EC" id="3.4.11.-" evidence="26"/>
<keyword evidence="14 24" id="KW-0862">Zinc</keyword>
<dbReference type="GO" id="GO:0030154">
    <property type="term" value="P:cell differentiation"/>
    <property type="evidence" value="ECO:0007669"/>
    <property type="project" value="UniProtKB-KW"/>
</dbReference>
<dbReference type="CDD" id="cd09601">
    <property type="entry name" value="M1_APN-Q_like"/>
    <property type="match status" value="1"/>
</dbReference>
<organism evidence="31 32">
    <name type="scientific">Mesocricetus auratus</name>
    <name type="common">Golden hamster</name>
    <dbReference type="NCBI Taxonomy" id="10036"/>
    <lineage>
        <taxon>Eukaryota</taxon>
        <taxon>Metazoa</taxon>
        <taxon>Chordata</taxon>
        <taxon>Craniata</taxon>
        <taxon>Vertebrata</taxon>
        <taxon>Euteleostomi</taxon>
        <taxon>Mammalia</taxon>
        <taxon>Eutheria</taxon>
        <taxon>Euarchontoglires</taxon>
        <taxon>Glires</taxon>
        <taxon>Rodentia</taxon>
        <taxon>Myomorpha</taxon>
        <taxon>Muroidea</taxon>
        <taxon>Cricetidae</taxon>
        <taxon>Cricetinae</taxon>
        <taxon>Mesocricetus</taxon>
    </lineage>
</organism>
<comment type="cofactor">
    <cofactor evidence="24 26">
        <name>Zn(2+)</name>
        <dbReference type="ChEBI" id="CHEBI:29105"/>
    </cofactor>
    <text evidence="24 26">Binds 1 zinc ion per subunit.</text>
</comment>
<evidence type="ECO:0000256" key="24">
    <source>
        <dbReference type="PIRSR" id="PIRSR634016-3"/>
    </source>
</evidence>
<evidence type="ECO:0000256" key="23">
    <source>
        <dbReference type="PIRSR" id="PIRSR634016-1"/>
    </source>
</evidence>
<evidence type="ECO:0000256" key="2">
    <source>
        <dbReference type="ARBA" id="ARBA00004401"/>
    </source>
</evidence>
<evidence type="ECO:0000256" key="8">
    <source>
        <dbReference type="ARBA" id="ARBA00022657"/>
    </source>
</evidence>
<sequence>MAKGFYISKTLGILGILLGVAAVCTIIALSVVYAQEKNKNAENSAVAPTSATTTSTTTTSATTTSTTTTSTATTSTTTTSTATPTIPADESKPWNQYRLPKTLIPDSYQVTLRPYLTPNEQGLYIFEGNSTVHFTCNNATDVIIIHSKKLNYTLKAGHMVALRALDGSQAPAITKTELVERTEYLVVHLGGSLTKGNQYAMESQFQGELADDLAGFYRSEYMEDGIKKVVATTQMQAPDARKSFPCFDEPAMKAIFNITLIHPSNFTALSNMLPKGSSPFQEDPSWNITEFHPTPKMSTYLLAYIVSEFKYVEDVSPNNVQIRIWARPSAIEEGHGAYALSVTGPILSFFAQHYDTPYPLEKSDQIALPDFNAGAMENWGLVTYRENALLYDPKSSSIGNKERVVTVIAHELAHQWFGNLVTVAWWNDLWLNEGFASYVEYLGADSAEPNWNLTDLIVQNEVYRVMAVDALASSHPLSSPADEVNTPAQISELFDSITYSKGASVLRMLSSFLTEDLFKKGLSSYLHAFEYSNTVYLDLWEHLQKAVDNQTEIELPANVSTIMDRWILQMGFPVITLNTTTGDISQEHFLLDPQSNVTRPSEFNYTWIVPIPYLKGGTQQDQKLGNYWLDTQKDQNASFQTSEDEWVLLNLGVTGYYQVNYDDNNWKKIQKQLQTDLSAIPAINRAQIIHDSFDLASAQKVPITLALDNTLFLQNETEYMPWEAALSSLSYFQLMFDRSEVYGPMKSYLRKQVTPLFEHFKDTTSNWTNIPETLMEQYNEVNAISTACSSGLKECKDLVSGLYSQWMSNSTNNPIHPNLRSTVYCNAISFGGVEEWNFAWDQFRNATLVNEADKLRTALACSKDVWILNRYLSYTLNPDYIRRQDATSTIISIASNVAGQPLVWDFVRSNWKTLFENYGGGSFSFANLIQGVTRRFSTEFELQQLERFQEENKDTGFGSGTRALEQALEKTKANIKWVKENKEVVLQWFTQNSQ</sequence>
<protein>
    <recommendedName>
        <fullName evidence="26">Aminopeptidase</fullName>
        <ecNumber evidence="26">3.4.11.-</ecNumber>
    </recommendedName>
</protein>
<feature type="domain" description="Peptidase M1 membrane alanine aminopeptidase" evidence="28">
    <location>
        <begin position="338"/>
        <end position="566"/>
    </location>
</feature>
<gene>
    <name evidence="32" type="primary">LOC101825331</name>
</gene>
<evidence type="ECO:0000256" key="17">
    <source>
        <dbReference type="ARBA" id="ARBA00023049"/>
    </source>
</evidence>
<keyword evidence="4 26" id="KW-0031">Aminopeptidase</keyword>
<keyword evidence="8" id="KW-0037">Angiogenesis</keyword>
<feature type="binding site" evidence="24">
    <location>
        <position position="414"/>
    </location>
    <ligand>
        <name>Zn(2+)</name>
        <dbReference type="ChEBI" id="CHEBI:29105"/>
        <note>catalytic</note>
    </ligand>
</feature>
<dbReference type="STRING" id="10036.ENSMAUP00000009653"/>
<name>A0A1U7R1Z8_MESAU</name>
<dbReference type="PANTHER" id="PTHR11533:SF172">
    <property type="entry name" value="AMINOPEPTIDASE N"/>
    <property type="match status" value="1"/>
</dbReference>
<evidence type="ECO:0000256" key="11">
    <source>
        <dbReference type="ARBA" id="ARBA00022723"/>
    </source>
</evidence>
<keyword evidence="31" id="KW-1185">Reference proteome</keyword>
<evidence type="ECO:0000256" key="1">
    <source>
        <dbReference type="ARBA" id="ARBA00000098"/>
    </source>
</evidence>
<evidence type="ECO:0000313" key="31">
    <source>
        <dbReference type="Proteomes" id="UP000886700"/>
    </source>
</evidence>
<dbReference type="GO" id="GO:0016285">
    <property type="term" value="F:alanyl aminopeptidase activity"/>
    <property type="evidence" value="ECO:0007669"/>
    <property type="project" value="UniProtKB-EC"/>
</dbReference>
<evidence type="ECO:0000259" key="29">
    <source>
        <dbReference type="Pfam" id="PF11838"/>
    </source>
</evidence>
<feature type="binding site" evidence="24">
    <location>
        <position position="433"/>
    </location>
    <ligand>
        <name>Zn(2+)</name>
        <dbReference type="ChEBI" id="CHEBI:29105"/>
        <note>catalytic</note>
    </ligand>
</feature>
<keyword evidence="20" id="KW-0325">Glycoprotein</keyword>
<feature type="compositionally biased region" description="Low complexity" evidence="27">
    <location>
        <begin position="47"/>
        <end position="85"/>
    </location>
</feature>
<evidence type="ECO:0000256" key="26">
    <source>
        <dbReference type="RuleBase" id="RU364040"/>
    </source>
</evidence>
<evidence type="ECO:0000259" key="28">
    <source>
        <dbReference type="Pfam" id="PF01433"/>
    </source>
</evidence>
<dbReference type="GO" id="GO:0005615">
    <property type="term" value="C:extracellular space"/>
    <property type="evidence" value="ECO:0007669"/>
    <property type="project" value="TreeGrafter"/>
</dbReference>
<comment type="catalytic activity">
    <reaction evidence="1">
        <text>Release of an N-terminal amino acid, Xaa-|-Yaa- from a peptide, amide or arylamide. Xaa is preferably Ala, but may be most amino acids including Pro (slow action). When a terminal hydrophobic residue is followed by a prolyl residue, the two may be released as an intact Xaa-Pro dipeptide.</text>
        <dbReference type="EC" id="3.4.11.2"/>
    </reaction>
</comment>
<dbReference type="SUPFAM" id="SSF63737">
    <property type="entry name" value="Leukotriene A4 hydrolase N-terminal domain"/>
    <property type="match status" value="1"/>
</dbReference>
<dbReference type="KEGG" id="maua:101825331"/>
<keyword evidence="5" id="KW-0217">Developmental protein</keyword>
<dbReference type="PANTHER" id="PTHR11533">
    <property type="entry name" value="PROTEASE M1 ZINC METALLOPROTEASE"/>
    <property type="match status" value="1"/>
</dbReference>
<dbReference type="InterPro" id="IPR001930">
    <property type="entry name" value="Peptidase_M1"/>
</dbReference>
<evidence type="ECO:0000256" key="5">
    <source>
        <dbReference type="ARBA" id="ARBA00022473"/>
    </source>
</evidence>
<dbReference type="InterPro" id="IPR027268">
    <property type="entry name" value="Peptidase_M4/M1_CTD_sf"/>
</dbReference>
<dbReference type="InterPro" id="IPR014782">
    <property type="entry name" value="Peptidase_M1_dom"/>
</dbReference>
<dbReference type="InterPro" id="IPR045357">
    <property type="entry name" value="Aminopeptidase_N-like_N"/>
</dbReference>
<dbReference type="GO" id="GO:0070006">
    <property type="term" value="F:metalloaminopeptidase activity"/>
    <property type="evidence" value="ECO:0007669"/>
    <property type="project" value="TreeGrafter"/>
</dbReference>
<evidence type="ECO:0000256" key="9">
    <source>
        <dbReference type="ARBA" id="ARBA00022670"/>
    </source>
</evidence>
<dbReference type="eggNOG" id="KOG1046">
    <property type="taxonomic scope" value="Eukaryota"/>
</dbReference>
<keyword evidence="10" id="KW-0812">Transmembrane</keyword>
<dbReference type="GO" id="GO:0005737">
    <property type="term" value="C:cytoplasm"/>
    <property type="evidence" value="ECO:0007669"/>
    <property type="project" value="TreeGrafter"/>
</dbReference>
<dbReference type="RefSeq" id="XP_005077849.1">
    <property type="nucleotide sequence ID" value="XM_005077792.4"/>
</dbReference>
<evidence type="ECO:0000256" key="16">
    <source>
        <dbReference type="ARBA" id="ARBA00022989"/>
    </source>
</evidence>
<comment type="subunit">
    <text evidence="21">Homodimer. Interacts with SLC6A19.</text>
</comment>
<feature type="site" description="Transition state stabilizer" evidence="25">
    <location>
        <position position="499"/>
    </location>
</feature>
<proteinExistence type="inferred from homology"/>
<dbReference type="FunFam" id="1.10.390.10:FF:000016">
    <property type="entry name" value="Glutamyl aminopeptidase"/>
    <property type="match status" value="1"/>
</dbReference>
<dbReference type="InterPro" id="IPR050344">
    <property type="entry name" value="Peptidase_M1_aminopeptidases"/>
</dbReference>
<evidence type="ECO:0000256" key="4">
    <source>
        <dbReference type="ARBA" id="ARBA00022438"/>
    </source>
</evidence>
<dbReference type="Gene3D" id="2.60.40.1910">
    <property type="match status" value="1"/>
</dbReference>
<evidence type="ECO:0000256" key="21">
    <source>
        <dbReference type="ARBA" id="ARBA00047171"/>
    </source>
</evidence>
<dbReference type="Proteomes" id="UP000886700">
    <property type="component" value="Unplaced"/>
</dbReference>
<evidence type="ECO:0000256" key="20">
    <source>
        <dbReference type="ARBA" id="ARBA00023180"/>
    </source>
</evidence>
<feature type="active site" description="Proton acceptor" evidence="23">
    <location>
        <position position="411"/>
    </location>
</feature>
<keyword evidence="11 24" id="KW-0479">Metal-binding</keyword>
<keyword evidence="18" id="KW-0472">Membrane</keyword>
<dbReference type="Pfam" id="PF11838">
    <property type="entry name" value="ERAP1_C"/>
    <property type="match status" value="1"/>
</dbReference>
<evidence type="ECO:0000256" key="6">
    <source>
        <dbReference type="ARBA" id="ARBA00022475"/>
    </source>
</evidence>
<evidence type="ECO:0000256" key="18">
    <source>
        <dbReference type="ARBA" id="ARBA00023136"/>
    </source>
</evidence>
<dbReference type="OrthoDB" id="510539at2759"/>
<evidence type="ECO:0000256" key="10">
    <source>
        <dbReference type="ARBA" id="ARBA00022692"/>
    </source>
</evidence>
<feature type="domain" description="ERAP1-like C-terminal" evidence="29">
    <location>
        <begin position="646"/>
        <end position="972"/>
    </location>
</feature>
<dbReference type="FunFam" id="2.60.40.1910:FF:000005">
    <property type="entry name" value="Aminopeptidase"/>
    <property type="match status" value="1"/>
</dbReference>
<evidence type="ECO:0000256" key="13">
    <source>
        <dbReference type="ARBA" id="ARBA00022801"/>
    </source>
</evidence>
<dbReference type="Pfam" id="PF17900">
    <property type="entry name" value="Peptidase_M1_N"/>
    <property type="match status" value="1"/>
</dbReference>
<keyword evidence="16" id="KW-1133">Transmembrane helix</keyword>
<evidence type="ECO:0000256" key="19">
    <source>
        <dbReference type="ARBA" id="ARBA00023157"/>
    </source>
</evidence>
<evidence type="ECO:0000256" key="22">
    <source>
        <dbReference type="ARBA" id="ARBA00056179"/>
    </source>
</evidence>
<comment type="similarity">
    <text evidence="3 26">Belongs to the peptidase M1 family.</text>
</comment>
<keyword evidence="6" id="KW-1003">Cell membrane</keyword>
<keyword evidence="15" id="KW-0735">Signal-anchor</keyword>
<dbReference type="Gene3D" id="2.60.40.1730">
    <property type="entry name" value="tricorn interacting facor f3 domain"/>
    <property type="match status" value="1"/>
</dbReference>
<keyword evidence="9 26" id="KW-0645">Protease</keyword>
<dbReference type="Gene3D" id="1.10.390.10">
    <property type="entry name" value="Neutral Protease Domain 2"/>
    <property type="match status" value="1"/>
</dbReference>
<keyword evidence="19" id="KW-1015">Disulfide bond</keyword>
<evidence type="ECO:0000256" key="27">
    <source>
        <dbReference type="SAM" id="MobiDB-lite"/>
    </source>
</evidence>
<evidence type="ECO:0000259" key="30">
    <source>
        <dbReference type="Pfam" id="PF17900"/>
    </source>
</evidence>
<dbReference type="GO" id="GO:0005886">
    <property type="term" value="C:plasma membrane"/>
    <property type="evidence" value="ECO:0007669"/>
    <property type="project" value="UniProtKB-SubCell"/>
</dbReference>
<keyword evidence="17 26" id="KW-0482">Metalloprotease</keyword>
<evidence type="ECO:0000256" key="14">
    <source>
        <dbReference type="ARBA" id="ARBA00022833"/>
    </source>
</evidence>
<dbReference type="InterPro" id="IPR024571">
    <property type="entry name" value="ERAP1-like_C_dom"/>
</dbReference>
<dbReference type="GO" id="GO:0042277">
    <property type="term" value="F:peptide binding"/>
    <property type="evidence" value="ECO:0007669"/>
    <property type="project" value="TreeGrafter"/>
</dbReference>
<dbReference type="InterPro" id="IPR034016">
    <property type="entry name" value="M1_APN-typ"/>
</dbReference>